<protein>
    <submittedName>
        <fullName evidence="3">Uncharacterized protein</fullName>
    </submittedName>
</protein>
<name>A0A0M3HUA4_ASCLU</name>
<accession>A0A0M3HUA4</accession>
<sequence>MECSGDNYVTVPNCIAEKARQSGEGEVSWHERRALSLAECSHASGDDELLAKAGTACPGWRHQREKAPRYRHQSRPAARFKQPTRRRHSREAILFKLGAL</sequence>
<dbReference type="WBParaSite" id="ALUE_0000635101-mRNA-1">
    <property type="protein sequence ID" value="ALUE_0000635101-mRNA-1"/>
    <property type="gene ID" value="ALUE_0000635101"/>
</dbReference>
<feature type="region of interest" description="Disordered" evidence="1">
    <location>
        <begin position="61"/>
        <end position="88"/>
    </location>
</feature>
<reference evidence="3" key="1">
    <citation type="submission" date="2017-02" db="UniProtKB">
        <authorList>
            <consortium name="WormBaseParasite"/>
        </authorList>
    </citation>
    <scope>IDENTIFICATION</scope>
</reference>
<evidence type="ECO:0000313" key="2">
    <source>
        <dbReference type="Proteomes" id="UP000036681"/>
    </source>
</evidence>
<proteinExistence type="predicted"/>
<organism evidence="2 3">
    <name type="scientific">Ascaris lumbricoides</name>
    <name type="common">Giant roundworm</name>
    <dbReference type="NCBI Taxonomy" id="6252"/>
    <lineage>
        <taxon>Eukaryota</taxon>
        <taxon>Metazoa</taxon>
        <taxon>Ecdysozoa</taxon>
        <taxon>Nematoda</taxon>
        <taxon>Chromadorea</taxon>
        <taxon>Rhabditida</taxon>
        <taxon>Spirurina</taxon>
        <taxon>Ascaridomorpha</taxon>
        <taxon>Ascaridoidea</taxon>
        <taxon>Ascarididae</taxon>
        <taxon>Ascaris</taxon>
    </lineage>
</organism>
<feature type="compositionally biased region" description="Basic residues" evidence="1">
    <location>
        <begin position="61"/>
        <end position="74"/>
    </location>
</feature>
<keyword evidence="2" id="KW-1185">Reference proteome</keyword>
<evidence type="ECO:0000313" key="3">
    <source>
        <dbReference type="WBParaSite" id="ALUE_0000635101-mRNA-1"/>
    </source>
</evidence>
<evidence type="ECO:0000256" key="1">
    <source>
        <dbReference type="SAM" id="MobiDB-lite"/>
    </source>
</evidence>
<dbReference type="AlphaFoldDB" id="A0A0M3HUA4"/>
<dbReference type="Proteomes" id="UP000036681">
    <property type="component" value="Unplaced"/>
</dbReference>